<dbReference type="GO" id="GO:0008714">
    <property type="term" value="F:AMP nucleosidase activity"/>
    <property type="evidence" value="ECO:0007669"/>
    <property type="project" value="UniProtKB-EC"/>
</dbReference>
<dbReference type="EMBL" id="FOLE01000002">
    <property type="protein sequence ID" value="SFC03249.1"/>
    <property type="molecule type" value="Genomic_DNA"/>
</dbReference>
<dbReference type="InterPro" id="IPR005269">
    <property type="entry name" value="LOG"/>
</dbReference>
<protein>
    <recommendedName>
        <fullName evidence="3">Cytokinin riboside 5'-monophosphate phosphoribohydrolase</fullName>
        <ecNumber evidence="3">3.2.2.n1</ecNumber>
    </recommendedName>
</protein>
<dbReference type="NCBIfam" id="TIGR00730">
    <property type="entry name" value="Rossman fold protein, TIGR00730 family"/>
    <property type="match status" value="1"/>
</dbReference>
<sequence length="193" mass="21431">MKRIVVFCGASSGTDPVYEQQAYLLGKTLAAQNIELVYGGAKVGVMGAVANGVMENNGRAIGVLPRFMRKKEVAHENLTELILVDTMHERKKIMNDLSDGIITLVGGFGTMEEFFEMLTWAQLGLHPKPTAILNTNGFYNDLLTLIDSMIAKGFVRESNKDLLVISENIEDLLQKMRGYQAPPIPQWITKEEL</sequence>
<comment type="similarity">
    <text evidence="2 3">Belongs to the LOG family.</text>
</comment>
<keyword evidence="5" id="KW-1185">Reference proteome</keyword>
<comment type="catalytic activity">
    <reaction evidence="1">
        <text>AMP + H2O = D-ribose 5-phosphate + adenine</text>
        <dbReference type="Rhea" id="RHEA:20129"/>
        <dbReference type="ChEBI" id="CHEBI:15377"/>
        <dbReference type="ChEBI" id="CHEBI:16708"/>
        <dbReference type="ChEBI" id="CHEBI:78346"/>
        <dbReference type="ChEBI" id="CHEBI:456215"/>
        <dbReference type="EC" id="3.2.2.4"/>
    </reaction>
</comment>
<dbReference type="GO" id="GO:0009691">
    <property type="term" value="P:cytokinin biosynthetic process"/>
    <property type="evidence" value="ECO:0007669"/>
    <property type="project" value="UniProtKB-UniRule"/>
</dbReference>
<reference evidence="4 5" key="1">
    <citation type="submission" date="2016-10" db="EMBL/GenBank/DDBJ databases">
        <authorList>
            <person name="de Groot N.N."/>
        </authorList>
    </citation>
    <scope>NUCLEOTIDE SEQUENCE [LARGE SCALE GENOMIC DNA]</scope>
    <source>
        <strain evidence="4 5">DSM 6793</strain>
    </source>
</reference>
<keyword evidence="3" id="KW-0378">Hydrolase</keyword>
<dbReference type="PANTHER" id="PTHR31223:SF70">
    <property type="entry name" value="LOG FAMILY PROTEIN YJL055W"/>
    <property type="match status" value="1"/>
</dbReference>
<organism evidence="4 5">
    <name type="scientific">Flexibacter flexilis DSM 6793</name>
    <dbReference type="NCBI Taxonomy" id="927664"/>
    <lineage>
        <taxon>Bacteria</taxon>
        <taxon>Pseudomonadati</taxon>
        <taxon>Bacteroidota</taxon>
        <taxon>Cytophagia</taxon>
        <taxon>Cytophagales</taxon>
        <taxon>Flexibacteraceae</taxon>
        <taxon>Flexibacter</taxon>
    </lineage>
</organism>
<dbReference type="EC" id="3.2.2.n1" evidence="3"/>
<dbReference type="GO" id="GO:0005829">
    <property type="term" value="C:cytosol"/>
    <property type="evidence" value="ECO:0007669"/>
    <property type="project" value="TreeGrafter"/>
</dbReference>
<proteinExistence type="inferred from homology"/>
<dbReference type="Proteomes" id="UP000199514">
    <property type="component" value="Unassembled WGS sequence"/>
</dbReference>
<dbReference type="InterPro" id="IPR031100">
    <property type="entry name" value="LOG_fam"/>
</dbReference>
<dbReference type="Gene3D" id="3.40.50.450">
    <property type="match status" value="1"/>
</dbReference>
<dbReference type="Pfam" id="PF03641">
    <property type="entry name" value="Lysine_decarbox"/>
    <property type="match status" value="1"/>
</dbReference>
<accession>A0A1I1FUN5</accession>
<evidence type="ECO:0000256" key="2">
    <source>
        <dbReference type="ARBA" id="ARBA00006763"/>
    </source>
</evidence>
<dbReference type="RefSeq" id="WP_091508863.1">
    <property type="nucleotide sequence ID" value="NZ_FOLE01000002.1"/>
</dbReference>
<dbReference type="OrthoDB" id="9801098at2"/>
<evidence type="ECO:0000313" key="5">
    <source>
        <dbReference type="Proteomes" id="UP000199514"/>
    </source>
</evidence>
<evidence type="ECO:0000256" key="3">
    <source>
        <dbReference type="RuleBase" id="RU363015"/>
    </source>
</evidence>
<evidence type="ECO:0000256" key="1">
    <source>
        <dbReference type="ARBA" id="ARBA00000274"/>
    </source>
</evidence>
<keyword evidence="3" id="KW-0203">Cytokinin biosynthesis</keyword>
<dbReference type="AlphaFoldDB" id="A0A1I1FUN5"/>
<dbReference type="SUPFAM" id="SSF102405">
    <property type="entry name" value="MCP/YpsA-like"/>
    <property type="match status" value="1"/>
</dbReference>
<evidence type="ECO:0000313" key="4">
    <source>
        <dbReference type="EMBL" id="SFC03249.1"/>
    </source>
</evidence>
<dbReference type="STRING" id="927664.SAMN05421780_102336"/>
<name>A0A1I1FUN5_9BACT</name>
<gene>
    <name evidence="4" type="ORF">SAMN05421780_102336</name>
</gene>
<dbReference type="PANTHER" id="PTHR31223">
    <property type="entry name" value="LOG FAMILY PROTEIN YJL055W"/>
    <property type="match status" value="1"/>
</dbReference>